<dbReference type="SUPFAM" id="SSF116734">
    <property type="entry name" value="DNA methylase specificity domain"/>
    <property type="match status" value="2"/>
</dbReference>
<dbReference type="Pfam" id="PF01420">
    <property type="entry name" value="Methylase_S"/>
    <property type="match status" value="2"/>
</dbReference>
<evidence type="ECO:0000256" key="2">
    <source>
        <dbReference type="ARBA" id="ARBA00022747"/>
    </source>
</evidence>
<dbReference type="HOGENOM" id="CLU_021095_0_1_3"/>
<dbReference type="AlphaFoldDB" id="B8HMT9"/>
<evidence type="ECO:0000256" key="3">
    <source>
        <dbReference type="ARBA" id="ARBA00023125"/>
    </source>
</evidence>
<evidence type="ECO:0000313" key="5">
    <source>
        <dbReference type="EMBL" id="ACL45408.1"/>
    </source>
</evidence>
<dbReference type="GO" id="GO:0003677">
    <property type="term" value="F:DNA binding"/>
    <property type="evidence" value="ECO:0007669"/>
    <property type="project" value="UniProtKB-KW"/>
</dbReference>
<protein>
    <submittedName>
        <fullName evidence="5">Restriction modification system DNA specificity domain protein</fullName>
    </submittedName>
</protein>
<proteinExistence type="inferred from homology"/>
<dbReference type="Gene3D" id="1.10.287.1120">
    <property type="entry name" value="Bipartite methylase S protein"/>
    <property type="match status" value="2"/>
</dbReference>
<dbReference type="STRING" id="395961.Cyan7425_3075"/>
<dbReference type="InterPro" id="IPR000055">
    <property type="entry name" value="Restrct_endonuc_typeI_TRD"/>
</dbReference>
<reference evidence="5" key="1">
    <citation type="submission" date="2009-01" db="EMBL/GenBank/DDBJ databases">
        <title>Complete sequence of chromosome Cyanothece sp. PCC 7425.</title>
        <authorList>
            <consortium name="US DOE Joint Genome Institute"/>
            <person name="Lucas S."/>
            <person name="Copeland A."/>
            <person name="Lapidus A."/>
            <person name="Glavina del Rio T."/>
            <person name="Dalin E."/>
            <person name="Tice H."/>
            <person name="Bruce D."/>
            <person name="Goodwin L."/>
            <person name="Pitluck S."/>
            <person name="Sims D."/>
            <person name="Meineke L."/>
            <person name="Brettin T."/>
            <person name="Detter J.C."/>
            <person name="Han C."/>
            <person name="Larimer F."/>
            <person name="Land M."/>
            <person name="Hauser L."/>
            <person name="Kyrpides N."/>
            <person name="Ovchinnikova G."/>
            <person name="Liberton M."/>
            <person name="Stoeckel J."/>
            <person name="Banerjee A."/>
            <person name="Singh A."/>
            <person name="Page L."/>
            <person name="Sato H."/>
            <person name="Zhao L."/>
            <person name="Sherman L."/>
            <person name="Pakrasi H."/>
            <person name="Richardson P."/>
        </authorList>
    </citation>
    <scope>NUCLEOTIDE SEQUENCE</scope>
    <source>
        <strain evidence="5">PCC 7425</strain>
    </source>
</reference>
<feature type="domain" description="Type I restriction modification DNA specificity" evidence="4">
    <location>
        <begin position="197"/>
        <end position="364"/>
    </location>
</feature>
<name>B8HMT9_CYAP4</name>
<dbReference type="CDD" id="cd17267">
    <property type="entry name" value="RMtype1_S_EcoAO83I-TRD1-CR1_like"/>
    <property type="match status" value="1"/>
</dbReference>
<accession>B8HMT9</accession>
<evidence type="ECO:0000256" key="1">
    <source>
        <dbReference type="ARBA" id="ARBA00010923"/>
    </source>
</evidence>
<dbReference type="CDD" id="cd17283">
    <property type="entry name" value="RMtype1_S_Hpy180ORF7835P_TRD2-CR2_like"/>
    <property type="match status" value="1"/>
</dbReference>
<dbReference type="KEGG" id="cyn:Cyan7425_3075"/>
<feature type="domain" description="Type I restriction modification DNA specificity" evidence="4">
    <location>
        <begin position="19"/>
        <end position="169"/>
    </location>
</feature>
<dbReference type="InterPro" id="IPR044946">
    <property type="entry name" value="Restrct_endonuc_typeI_TRD_sf"/>
</dbReference>
<gene>
    <name evidence="5" type="ordered locus">Cyan7425_3075</name>
</gene>
<keyword evidence="2" id="KW-0680">Restriction system</keyword>
<dbReference type="eggNOG" id="COG0732">
    <property type="taxonomic scope" value="Bacteria"/>
</dbReference>
<dbReference type="OrthoDB" id="9815652at2"/>
<dbReference type="Gene3D" id="3.90.220.20">
    <property type="entry name" value="DNA methylase specificity domains"/>
    <property type="match status" value="2"/>
</dbReference>
<keyword evidence="3" id="KW-0238">DNA-binding</keyword>
<comment type="similarity">
    <text evidence="1">Belongs to the type-I restriction system S methylase family.</text>
</comment>
<dbReference type="REBASE" id="19891">
    <property type="entry name" value="S.Csp7425ORF3070P"/>
</dbReference>
<dbReference type="GO" id="GO:0009307">
    <property type="term" value="P:DNA restriction-modification system"/>
    <property type="evidence" value="ECO:0007669"/>
    <property type="project" value="UniProtKB-KW"/>
</dbReference>
<sequence>MNNKPVPEGSKQTEVGLIPENWADLLLGEVITLQRGFDLPNRSRRKGDIPIISSSGVTDTHNSASALGPGVITGRYGTIGEVFFVEGDYWPLNTTLFVSNFKGNDPLFIYFFLKTIDYKTYSGKSGVPGVNRNDLHEIRIKCPPLPEQRSIAQALSDVDALIAALDKTIAKKRAIKTATMQQLLTGKKRLPGFNGVWEVKQLRELAHIQRGASPRPIDNPIWFNNNSSVGWVRISDVTRSGMYLSETEQKLSPLGVQHSRPVDKNSLIMSICATVGRPIITEIDVCIHDGFVVFDSLQAEQRFMYYVLKWIEPDWSKHGQTGSQMNLNTELINSTTVRVPPPPEQTAIATVLSDMDAEIAALEARRVKTQAIKQGMMQELLTGRTRLV</sequence>
<dbReference type="EMBL" id="CP001344">
    <property type="protein sequence ID" value="ACL45408.1"/>
    <property type="molecule type" value="Genomic_DNA"/>
</dbReference>
<dbReference type="PANTHER" id="PTHR30408:SF12">
    <property type="entry name" value="TYPE I RESTRICTION ENZYME MJAVIII SPECIFICITY SUBUNIT"/>
    <property type="match status" value="1"/>
</dbReference>
<evidence type="ECO:0000259" key="4">
    <source>
        <dbReference type="Pfam" id="PF01420"/>
    </source>
</evidence>
<dbReference type="PANTHER" id="PTHR30408">
    <property type="entry name" value="TYPE-1 RESTRICTION ENZYME ECOKI SPECIFICITY PROTEIN"/>
    <property type="match status" value="1"/>
</dbReference>
<dbReference type="InterPro" id="IPR052021">
    <property type="entry name" value="Type-I_RS_S_subunit"/>
</dbReference>
<organism evidence="5">
    <name type="scientific">Cyanothece sp. (strain PCC 7425 / ATCC 29141)</name>
    <dbReference type="NCBI Taxonomy" id="395961"/>
    <lineage>
        <taxon>Bacteria</taxon>
        <taxon>Bacillati</taxon>
        <taxon>Cyanobacteriota</taxon>
        <taxon>Cyanophyceae</taxon>
        <taxon>Gomontiellales</taxon>
        <taxon>Cyanothecaceae</taxon>
        <taxon>Cyanothece</taxon>
    </lineage>
</organism>